<dbReference type="OrthoDB" id="25211at2157"/>
<dbReference type="InterPro" id="IPR043128">
    <property type="entry name" value="Rev_trsase/Diguanyl_cyclase"/>
</dbReference>
<dbReference type="Pfam" id="PF05165">
    <property type="entry name" value="GCH_III"/>
    <property type="match status" value="1"/>
</dbReference>
<keyword evidence="5" id="KW-1185">Reference proteome</keyword>
<evidence type="ECO:0000256" key="1">
    <source>
        <dbReference type="ARBA" id="ARBA00022801"/>
    </source>
</evidence>
<dbReference type="GO" id="GO:0005525">
    <property type="term" value="F:GTP binding"/>
    <property type="evidence" value="ECO:0007669"/>
    <property type="project" value="UniProtKB-KW"/>
</dbReference>
<dbReference type="HAMAP" id="MF_00608">
    <property type="entry name" value="GTP_cyclohydro_3"/>
    <property type="match status" value="1"/>
</dbReference>
<dbReference type="Gene3D" id="3.30.70.1230">
    <property type="entry name" value="Nucleotide cyclase"/>
    <property type="match status" value="1"/>
</dbReference>
<gene>
    <name evidence="4" type="primary">gch</name>
    <name evidence="2" type="synonym">gch3</name>
    <name evidence="4" type="ORF">NFRAN_1030</name>
</gene>
<comment type="function">
    <text evidence="2 3">Catalyzes the formation of 2-amino-5-formylamino-6-ribofuranosylamino-4(3H)-pyrimidinone ribonucleotide monophosphate and inorganic phosphate from GTP. Also has an independent pyrophosphate phosphohydrolase activity.</text>
</comment>
<comment type="similarity">
    <text evidence="2 3">Belongs to the archaeal-type GTP cyclohydrolase family.</text>
</comment>
<reference evidence="4 5" key="1">
    <citation type="submission" date="2019-02" db="EMBL/GenBank/DDBJ databases">
        <authorList>
            <person name="Lehtovirta-Morley E L."/>
        </authorList>
    </citation>
    <scope>NUCLEOTIDE SEQUENCE [LARGE SCALE GENOMIC DNA]</scope>
    <source>
        <strain evidence="4">NFRAN1</strain>
    </source>
</reference>
<proteinExistence type="inferred from homology"/>
<dbReference type="PIRSF" id="PIRSF009265">
    <property type="entry name" value="GTP_cyclohydro_3"/>
    <property type="match status" value="1"/>
</dbReference>
<protein>
    <recommendedName>
        <fullName evidence="2 3">GTP cyclohydrolase III</fullName>
        <ecNumber evidence="2 3">3.5.4.29</ecNumber>
    </recommendedName>
</protein>
<dbReference type="Gene3D" id="3.30.70.270">
    <property type="match status" value="1"/>
</dbReference>
<evidence type="ECO:0000313" key="4">
    <source>
        <dbReference type="EMBL" id="VFJ13352.1"/>
    </source>
</evidence>
<dbReference type="EC" id="3.5.4.29" evidence="2 3"/>
<dbReference type="Proteomes" id="UP000294299">
    <property type="component" value="Chromosome NFRAN"/>
</dbReference>
<dbReference type="KEGG" id="nfn:NFRAN_1030"/>
<evidence type="ECO:0000256" key="3">
    <source>
        <dbReference type="PIRNR" id="PIRNR009265"/>
    </source>
</evidence>
<dbReference type="PANTHER" id="PTHR42202">
    <property type="entry name" value="GTP CYCLOHYDROLASE III"/>
    <property type="match status" value="1"/>
</dbReference>
<dbReference type="InterPro" id="IPR029787">
    <property type="entry name" value="Nucleotide_cyclase"/>
</dbReference>
<name>A0A484I965_9ARCH</name>
<dbReference type="GeneID" id="39420474"/>
<accession>A0A484I965</accession>
<sequence length="263" mass="29889">MTCQITVIKLEGYGKWTLKLGSDREHQLQMLQAFMYADLQKYFSTKNGLVFSNRFDEFVAVTNQISLPDHKEIHDKISKKNSEIEISMTIGIGKTPLESDKKISKIKKDKKNQVFENIFALEQEHLQLQERNISNLQLPEKNLKIIHIDVDSSTALIKNLSTYEITNLLLKLHLKISDLFLKEESLTFFLGGDNFMVVARSGLDINKITSTIDQLIKSSGIKLNCGIGNGNNARTAAKYATKSLDQIREYRKSGKTLNVFESN</sequence>
<keyword evidence="2" id="KW-0342">GTP-binding</keyword>
<dbReference type="PANTHER" id="PTHR42202:SF1">
    <property type="entry name" value="GTP CYCLOHYDROLASE III"/>
    <property type="match status" value="1"/>
</dbReference>
<dbReference type="AlphaFoldDB" id="A0A484I965"/>
<organism evidence="4 5">
    <name type="scientific">Candidatus Nitrosocosmicus franklandianus</name>
    <dbReference type="NCBI Taxonomy" id="1798806"/>
    <lineage>
        <taxon>Archaea</taxon>
        <taxon>Nitrososphaerota</taxon>
        <taxon>Nitrososphaeria</taxon>
        <taxon>Nitrososphaerales</taxon>
        <taxon>Nitrososphaeraceae</taxon>
        <taxon>Candidatus Nitrosocosmicus</taxon>
    </lineage>
</organism>
<evidence type="ECO:0000313" key="5">
    <source>
        <dbReference type="Proteomes" id="UP000294299"/>
    </source>
</evidence>
<comment type="catalytic activity">
    <reaction evidence="2 3">
        <text>GTP + 3 H2O = 2-amino-5-formylamino-6-(5-phospho-D-ribosylamino)pyrimidin-4(3H)-one + 2 phosphate + 2 H(+)</text>
        <dbReference type="Rhea" id="RHEA:22468"/>
        <dbReference type="ChEBI" id="CHEBI:15377"/>
        <dbReference type="ChEBI" id="CHEBI:15378"/>
        <dbReference type="ChEBI" id="CHEBI:37565"/>
        <dbReference type="ChEBI" id="CHEBI:43474"/>
        <dbReference type="ChEBI" id="CHEBI:57258"/>
        <dbReference type="EC" id="3.5.4.29"/>
    </reaction>
</comment>
<dbReference type="GO" id="GO:0043740">
    <property type="term" value="F:GTP cyclohydrolase IIa activity"/>
    <property type="evidence" value="ECO:0007669"/>
    <property type="project" value="UniProtKB-UniRule"/>
</dbReference>
<dbReference type="EMBL" id="LR216287">
    <property type="protein sequence ID" value="VFJ13352.1"/>
    <property type="molecule type" value="Genomic_DNA"/>
</dbReference>
<dbReference type="RefSeq" id="WP_134483247.1">
    <property type="nucleotide sequence ID" value="NZ_LR216287.1"/>
</dbReference>
<keyword evidence="2" id="KW-0547">Nucleotide-binding</keyword>
<dbReference type="InterPro" id="IPR007839">
    <property type="entry name" value="GTP_CycHdrlase_3"/>
</dbReference>
<evidence type="ECO:0000256" key="2">
    <source>
        <dbReference type="HAMAP-Rule" id="MF_00608"/>
    </source>
</evidence>
<keyword evidence="1 2" id="KW-0378">Hydrolase</keyword>